<keyword evidence="3 7" id="KW-0028">Amino-acid biosynthesis</keyword>
<keyword evidence="2 7" id="KW-0963">Cytoplasm</keyword>
<dbReference type="InterPro" id="IPR029036">
    <property type="entry name" value="P5CR_dimer"/>
</dbReference>
<dbReference type="GO" id="GO:0005737">
    <property type="term" value="C:cytoplasm"/>
    <property type="evidence" value="ECO:0007669"/>
    <property type="project" value="UniProtKB-SubCell"/>
</dbReference>
<dbReference type="Gene3D" id="3.40.50.720">
    <property type="entry name" value="NAD(P)-binding Rossmann-like Domain"/>
    <property type="match status" value="1"/>
</dbReference>
<evidence type="ECO:0000256" key="8">
    <source>
        <dbReference type="NCBIfam" id="TIGR00112"/>
    </source>
</evidence>
<keyword evidence="4 7" id="KW-0641">Proline biosynthesis</keyword>
<evidence type="ECO:0000259" key="10">
    <source>
        <dbReference type="Pfam" id="PF03807"/>
    </source>
</evidence>
<comment type="caution">
    <text evidence="12">The sequence shown here is derived from an EMBL/GenBank/DDBJ whole genome shotgun (WGS) entry which is preliminary data.</text>
</comment>
<comment type="subcellular location">
    <subcellularLocation>
        <location evidence="7">Cytoplasm</location>
    </subcellularLocation>
</comment>
<dbReference type="SUPFAM" id="SSF51735">
    <property type="entry name" value="NAD(P)-binding Rossmann-fold domains"/>
    <property type="match status" value="1"/>
</dbReference>
<dbReference type="SUPFAM" id="SSF48179">
    <property type="entry name" value="6-phosphogluconate dehydrogenase C-terminal domain-like"/>
    <property type="match status" value="1"/>
</dbReference>
<dbReference type="InterPro" id="IPR036291">
    <property type="entry name" value="NAD(P)-bd_dom_sf"/>
</dbReference>
<dbReference type="NCBIfam" id="TIGR00112">
    <property type="entry name" value="proC"/>
    <property type="match status" value="1"/>
</dbReference>
<dbReference type="InterPro" id="IPR028939">
    <property type="entry name" value="P5C_Rdtase_cat_N"/>
</dbReference>
<protein>
    <recommendedName>
        <fullName evidence="7 8">Pyrroline-5-carboxylate reductase</fullName>
        <shortName evidence="7">P5C reductase</shortName>
        <shortName evidence="7">P5CR</shortName>
        <ecNumber evidence="7 8">1.5.1.2</ecNumber>
    </recommendedName>
    <alternativeName>
        <fullName evidence="7">PCA reductase</fullName>
    </alternativeName>
</protein>
<accession>A0A926IAY0</accession>
<comment type="similarity">
    <text evidence="1 7">Belongs to the pyrroline-5-carboxylate reductase family.</text>
</comment>
<comment type="catalytic activity">
    <reaction evidence="7">
        <text>L-proline + NAD(+) = (S)-1-pyrroline-5-carboxylate + NADH + 2 H(+)</text>
        <dbReference type="Rhea" id="RHEA:14105"/>
        <dbReference type="ChEBI" id="CHEBI:15378"/>
        <dbReference type="ChEBI" id="CHEBI:17388"/>
        <dbReference type="ChEBI" id="CHEBI:57540"/>
        <dbReference type="ChEBI" id="CHEBI:57945"/>
        <dbReference type="ChEBI" id="CHEBI:60039"/>
        <dbReference type="EC" id="1.5.1.2"/>
    </reaction>
</comment>
<proteinExistence type="inferred from homology"/>
<evidence type="ECO:0000313" key="12">
    <source>
        <dbReference type="EMBL" id="MBC8569582.1"/>
    </source>
</evidence>
<keyword evidence="13" id="KW-1185">Reference proteome</keyword>
<dbReference type="PIRSF" id="PIRSF000193">
    <property type="entry name" value="Pyrrol-5-carb_rd"/>
    <property type="match status" value="1"/>
</dbReference>
<dbReference type="PANTHER" id="PTHR11645:SF0">
    <property type="entry name" value="PYRROLINE-5-CARBOXYLATE REDUCTASE 3"/>
    <property type="match status" value="1"/>
</dbReference>
<comment type="pathway">
    <text evidence="7">Amino-acid biosynthesis; L-proline biosynthesis; L-proline from L-glutamate 5-semialdehyde: step 1/1.</text>
</comment>
<dbReference type="Pfam" id="PF14748">
    <property type="entry name" value="P5CR_dimer"/>
    <property type="match status" value="1"/>
</dbReference>
<feature type="binding site" evidence="9">
    <location>
        <begin position="70"/>
        <end position="73"/>
    </location>
    <ligand>
        <name>NADP(+)</name>
        <dbReference type="ChEBI" id="CHEBI:58349"/>
    </ligand>
</feature>
<dbReference type="InterPro" id="IPR000304">
    <property type="entry name" value="Pyrroline-COOH_reductase"/>
</dbReference>
<evidence type="ECO:0000313" key="13">
    <source>
        <dbReference type="Proteomes" id="UP000660861"/>
    </source>
</evidence>
<feature type="domain" description="Pyrroline-5-carboxylate reductase dimerisation" evidence="11">
    <location>
        <begin position="163"/>
        <end position="266"/>
    </location>
</feature>
<dbReference type="GO" id="GO:0055129">
    <property type="term" value="P:L-proline biosynthetic process"/>
    <property type="evidence" value="ECO:0007669"/>
    <property type="project" value="UniProtKB-UniRule"/>
</dbReference>
<dbReference type="EMBL" id="JACRTC010000001">
    <property type="protein sequence ID" value="MBC8569582.1"/>
    <property type="molecule type" value="Genomic_DNA"/>
</dbReference>
<dbReference type="AlphaFoldDB" id="A0A926IAY0"/>
<evidence type="ECO:0000256" key="9">
    <source>
        <dbReference type="PIRSR" id="PIRSR000193-1"/>
    </source>
</evidence>
<dbReference type="EC" id="1.5.1.2" evidence="7 8"/>
<feature type="binding site" evidence="9">
    <location>
        <begin position="9"/>
        <end position="14"/>
    </location>
    <ligand>
        <name>NADP(+)</name>
        <dbReference type="ChEBI" id="CHEBI:58349"/>
    </ligand>
</feature>
<name>A0A926IAY0_9FIRM</name>
<dbReference type="InterPro" id="IPR008927">
    <property type="entry name" value="6-PGluconate_DH-like_C_sf"/>
</dbReference>
<evidence type="ECO:0000256" key="5">
    <source>
        <dbReference type="ARBA" id="ARBA00022857"/>
    </source>
</evidence>
<organism evidence="12 13">
    <name type="scientific">Zongyangia hominis</name>
    <dbReference type="NCBI Taxonomy" id="2763677"/>
    <lineage>
        <taxon>Bacteria</taxon>
        <taxon>Bacillati</taxon>
        <taxon>Bacillota</taxon>
        <taxon>Clostridia</taxon>
        <taxon>Eubacteriales</taxon>
        <taxon>Oscillospiraceae</taxon>
        <taxon>Zongyangia</taxon>
    </lineage>
</organism>
<evidence type="ECO:0000256" key="3">
    <source>
        <dbReference type="ARBA" id="ARBA00022605"/>
    </source>
</evidence>
<dbReference type="FunFam" id="3.40.50.720:FF:000190">
    <property type="entry name" value="Pyrroline-5-carboxylate reductase"/>
    <property type="match status" value="1"/>
</dbReference>
<dbReference type="PANTHER" id="PTHR11645">
    <property type="entry name" value="PYRROLINE-5-CARBOXYLATE REDUCTASE"/>
    <property type="match status" value="1"/>
</dbReference>
<comment type="catalytic activity">
    <reaction evidence="7">
        <text>L-proline + NADP(+) = (S)-1-pyrroline-5-carboxylate + NADPH + 2 H(+)</text>
        <dbReference type="Rhea" id="RHEA:14109"/>
        <dbReference type="ChEBI" id="CHEBI:15378"/>
        <dbReference type="ChEBI" id="CHEBI:17388"/>
        <dbReference type="ChEBI" id="CHEBI:57783"/>
        <dbReference type="ChEBI" id="CHEBI:58349"/>
        <dbReference type="ChEBI" id="CHEBI:60039"/>
        <dbReference type="EC" id="1.5.1.2"/>
    </reaction>
</comment>
<keyword evidence="6 7" id="KW-0560">Oxidoreductase</keyword>
<comment type="function">
    <text evidence="7">Catalyzes the reduction of 1-pyrroline-5-carboxylate (PCA) to L-proline.</text>
</comment>
<keyword evidence="5 7" id="KW-0521">NADP</keyword>
<evidence type="ECO:0000256" key="1">
    <source>
        <dbReference type="ARBA" id="ARBA00005525"/>
    </source>
</evidence>
<evidence type="ECO:0000256" key="6">
    <source>
        <dbReference type="ARBA" id="ARBA00023002"/>
    </source>
</evidence>
<evidence type="ECO:0000256" key="4">
    <source>
        <dbReference type="ARBA" id="ARBA00022650"/>
    </source>
</evidence>
<evidence type="ECO:0000259" key="11">
    <source>
        <dbReference type="Pfam" id="PF14748"/>
    </source>
</evidence>
<dbReference type="Pfam" id="PF03807">
    <property type="entry name" value="F420_oxidored"/>
    <property type="match status" value="1"/>
</dbReference>
<dbReference type="RefSeq" id="WP_262396678.1">
    <property type="nucleotide sequence ID" value="NZ_JACRTC010000001.1"/>
</dbReference>
<evidence type="ECO:0000256" key="2">
    <source>
        <dbReference type="ARBA" id="ARBA00022490"/>
    </source>
</evidence>
<reference evidence="12" key="1">
    <citation type="submission" date="2020-08" db="EMBL/GenBank/DDBJ databases">
        <title>Genome public.</title>
        <authorList>
            <person name="Liu C."/>
            <person name="Sun Q."/>
        </authorList>
    </citation>
    <scope>NUCLEOTIDE SEQUENCE</scope>
    <source>
        <strain evidence="12">NSJ-54</strain>
    </source>
</reference>
<evidence type="ECO:0000256" key="7">
    <source>
        <dbReference type="HAMAP-Rule" id="MF_01925"/>
    </source>
</evidence>
<dbReference type="HAMAP" id="MF_01925">
    <property type="entry name" value="P5C_reductase"/>
    <property type="match status" value="1"/>
</dbReference>
<sequence>MKQLHIGFIGGGNMATAIIQGIVLKKIVPNENIHVFDVSKERCDYFKAQGLTIEGSAVELAENCDDIFLAVKPQIIEGVLQELHGHVDEHHVVVSIAAGISDTYIKKMLGFDCKVVLVMPNTPLLIGYGASALAKIDPVTDEEFTLIKNIFASVGAAAVIDKEKMNEIIPVNGSSPAFIYLLGKIVSDYAETLGIDRETANTLFCNTLIGSAHMMLETGKSHDELIRMVCSPGGTTLKLMDTLEKKDWKGTLEEAMRHCIDRAYELGR</sequence>
<dbReference type="Proteomes" id="UP000660861">
    <property type="component" value="Unassembled WGS sequence"/>
</dbReference>
<gene>
    <name evidence="7 12" type="primary">proC</name>
    <name evidence="12" type="ORF">H8709_01935</name>
</gene>
<dbReference type="Gene3D" id="1.10.3730.10">
    <property type="entry name" value="ProC C-terminal domain-like"/>
    <property type="match status" value="1"/>
</dbReference>
<feature type="domain" description="Pyrroline-5-carboxylate reductase catalytic N-terminal" evidence="10">
    <location>
        <begin position="6"/>
        <end position="99"/>
    </location>
</feature>
<dbReference type="GO" id="GO:0004735">
    <property type="term" value="F:pyrroline-5-carboxylate reductase activity"/>
    <property type="evidence" value="ECO:0007669"/>
    <property type="project" value="UniProtKB-UniRule"/>
</dbReference>